<comment type="caution">
    <text evidence="1">The sequence shown here is derived from an EMBL/GenBank/DDBJ whole genome shotgun (WGS) entry which is preliminary data.</text>
</comment>
<name>A0A0F8ZNI2_9ZZZZ</name>
<gene>
    <name evidence="1" type="ORF">LCGC14_2752000</name>
</gene>
<protein>
    <submittedName>
        <fullName evidence="1">Uncharacterized protein</fullName>
    </submittedName>
</protein>
<dbReference type="AlphaFoldDB" id="A0A0F8ZNI2"/>
<dbReference type="EMBL" id="LAZR01050344">
    <property type="protein sequence ID" value="KKK87565.1"/>
    <property type="molecule type" value="Genomic_DNA"/>
</dbReference>
<accession>A0A0F8ZNI2</accession>
<reference evidence="1" key="1">
    <citation type="journal article" date="2015" name="Nature">
        <title>Complex archaea that bridge the gap between prokaryotes and eukaryotes.</title>
        <authorList>
            <person name="Spang A."/>
            <person name="Saw J.H."/>
            <person name="Jorgensen S.L."/>
            <person name="Zaremba-Niedzwiedzka K."/>
            <person name="Martijn J."/>
            <person name="Lind A.E."/>
            <person name="van Eijk R."/>
            <person name="Schleper C."/>
            <person name="Guy L."/>
            <person name="Ettema T.J."/>
        </authorList>
    </citation>
    <scope>NUCLEOTIDE SEQUENCE</scope>
</reference>
<organism evidence="1">
    <name type="scientific">marine sediment metagenome</name>
    <dbReference type="NCBI Taxonomy" id="412755"/>
    <lineage>
        <taxon>unclassified sequences</taxon>
        <taxon>metagenomes</taxon>
        <taxon>ecological metagenomes</taxon>
    </lineage>
</organism>
<proteinExistence type="predicted"/>
<feature type="non-terminal residue" evidence="1">
    <location>
        <position position="24"/>
    </location>
</feature>
<evidence type="ECO:0000313" key="1">
    <source>
        <dbReference type="EMBL" id="KKK87565.1"/>
    </source>
</evidence>
<sequence>MSRFNGARYCLKFFTSVQLPKNSN</sequence>